<dbReference type="KEGG" id="vg:24646016"/>
<evidence type="ECO:0000313" key="2">
    <source>
        <dbReference type="Proteomes" id="UP000008039"/>
    </source>
</evidence>
<dbReference type="GeneID" id="24646016"/>
<dbReference type="RefSeq" id="YP_009151252.1">
    <property type="nucleotide sequence ID" value="NC_027369.1"/>
</dbReference>
<evidence type="ECO:0000313" key="1">
    <source>
        <dbReference type="EMBL" id="AFU62341.1"/>
    </source>
</evidence>
<dbReference type="Proteomes" id="UP000008039">
    <property type="component" value="Segment"/>
</dbReference>
<sequence>MNEEVQYFKFNDKEVDAALLKYRANLEKDIDHKEVVSLFADLHKLLDKVEKKNILHE</sequence>
<accession>K4HYU0</accession>
<protein>
    <submittedName>
        <fullName evidence="1">Uncharacterized protein</fullName>
    </submittedName>
</protein>
<dbReference type="EMBL" id="JX560968">
    <property type="protein sequence ID" value="AFU62341.1"/>
    <property type="molecule type" value="Genomic_DNA"/>
</dbReference>
<name>K4HYU0_9CAUD</name>
<keyword evidence="2" id="KW-1185">Reference proteome</keyword>
<organism evidence="1 2">
    <name type="scientific">Escherichia phage EC6</name>
    <dbReference type="NCBI Taxonomy" id="1229757"/>
    <lineage>
        <taxon>Viruses</taxon>
        <taxon>Duplodnaviria</taxon>
        <taxon>Heunggongvirae</taxon>
        <taxon>Uroviricota</taxon>
        <taxon>Caudoviricetes</taxon>
        <taxon>Andersonviridae</taxon>
        <taxon>Ounavirinae</taxon>
        <taxon>Felixounavirus</taxon>
        <taxon>Felixounavirus EC6</taxon>
    </lineage>
</organism>
<proteinExistence type="predicted"/>
<reference evidence="1 2" key="1">
    <citation type="journal article" date="2013" name="Genome Announc.">
        <title>Complete Genome Sequence of Bacteriophage EC6, Capable of Lysing Escherichia coli O157:H7.</title>
        <authorList>
            <person name="Tiwari B.R."/>
            <person name="Kim J."/>
        </authorList>
    </citation>
    <scope>NUCLEOTIDE SEQUENCE [LARGE SCALE GENOMIC DNA]</scope>
</reference>